<dbReference type="PANTHER" id="PTHR42722:SF1">
    <property type="entry name" value="VALINE DEHYDROGENASE"/>
    <property type="match status" value="1"/>
</dbReference>
<reference evidence="6 7" key="1">
    <citation type="submission" date="2023-07" db="EMBL/GenBank/DDBJ databases">
        <title>Genomic Encyclopedia of Type Strains, Phase IV (KMG-IV): sequencing the most valuable type-strain genomes for metagenomic binning, comparative biology and taxonomic classification.</title>
        <authorList>
            <person name="Goeker M."/>
        </authorList>
    </citation>
    <scope>NUCLEOTIDE SEQUENCE [LARGE SCALE GENOMIC DNA]</scope>
    <source>
        <strain evidence="6 7">DSM 19922</strain>
    </source>
</reference>
<dbReference type="PRINTS" id="PR00082">
    <property type="entry name" value="GLFDHDRGNASE"/>
</dbReference>
<dbReference type="InterPro" id="IPR016211">
    <property type="entry name" value="Glu/Phe/Leu/Val/Trp_DH_bac/arc"/>
</dbReference>
<evidence type="ECO:0000313" key="7">
    <source>
        <dbReference type="Proteomes" id="UP001244552"/>
    </source>
</evidence>
<keyword evidence="3" id="KW-0520">NAD</keyword>
<comment type="caution">
    <text evidence="6">The sequence shown here is derived from an EMBL/GenBank/DDBJ whole genome shotgun (WGS) entry which is preliminary data.</text>
</comment>
<proteinExistence type="inferred from homology"/>
<evidence type="ECO:0000256" key="2">
    <source>
        <dbReference type="ARBA" id="ARBA00023002"/>
    </source>
</evidence>
<keyword evidence="7" id="KW-1185">Reference proteome</keyword>
<dbReference type="PANTHER" id="PTHR42722">
    <property type="entry name" value="LEUCINE DEHYDROGENASE"/>
    <property type="match status" value="1"/>
</dbReference>
<dbReference type="CDD" id="cd01075">
    <property type="entry name" value="NAD_bind_Leu_Phe_Val_DH"/>
    <property type="match status" value="1"/>
</dbReference>
<dbReference type="Pfam" id="PF02812">
    <property type="entry name" value="ELFV_dehydrog_N"/>
    <property type="match status" value="1"/>
</dbReference>
<dbReference type="GO" id="GO:0050049">
    <property type="term" value="F:L-leucine dehydrogenase activity"/>
    <property type="evidence" value="ECO:0007669"/>
    <property type="project" value="UniProtKB-EC"/>
</dbReference>
<accession>A0ABU0MI14</accession>
<dbReference type="Gene3D" id="3.40.50.720">
    <property type="entry name" value="NAD(P)-binding Rossmann-like Domain"/>
    <property type="match status" value="1"/>
</dbReference>
<feature type="domain" description="Glutamate/phenylalanine/leucine/valine/L-tryptophan dehydrogenase C-terminal" evidence="5">
    <location>
        <begin position="142"/>
        <end position="349"/>
    </location>
</feature>
<dbReference type="InterPro" id="IPR033524">
    <property type="entry name" value="Glu/Leu/Phe/Val_DH_AS"/>
</dbReference>
<evidence type="ECO:0000256" key="3">
    <source>
        <dbReference type="ARBA" id="ARBA00023027"/>
    </source>
</evidence>
<sequence length="349" mass="36505">MSVFEHCQFDNHEAVYFCRDEASGLCAIIALHSTLRGPAMGGTRMVPYASDEEALTDVLRLSRGMTFKNVMAGLPFGGGKAVIIGDPAKDKSAALLQAYAVEIERLQGRFVTGEDVGIGMADVQAMSSVTAHIRGVPDGGAGDPSPFTASGVYDGIVAAVRHRLDRGSVEGIHVLVQGLGAVGMRLAERLFAAGARLSVTDTNPNRVEEARERFAAEAVDIASCCAADVDVYAPCALGATLDAATIPTLKASVVAGGANNQLATAEDGRRLHERGILYAPDYVINAGGVISTAHAGPSFDMGRMLDHVGRIAGTLEDIFRLSKAEGLPTSVIADRLARKRLADAAATTR</sequence>
<evidence type="ECO:0000256" key="1">
    <source>
        <dbReference type="ARBA" id="ARBA00006382"/>
    </source>
</evidence>
<dbReference type="InterPro" id="IPR006095">
    <property type="entry name" value="Glu/Leu/Phe/Val/Trp_DH"/>
</dbReference>
<dbReference type="Pfam" id="PF00208">
    <property type="entry name" value="ELFV_dehydrog"/>
    <property type="match status" value="1"/>
</dbReference>
<dbReference type="EC" id="1.4.1.9" evidence="6"/>
<name>A0ABU0MI14_9PROT</name>
<evidence type="ECO:0000256" key="4">
    <source>
        <dbReference type="RuleBase" id="RU004417"/>
    </source>
</evidence>
<dbReference type="SMART" id="SM00839">
    <property type="entry name" value="ELFV_dehydrog"/>
    <property type="match status" value="1"/>
</dbReference>
<organism evidence="6 7">
    <name type="scientific">Azospirillum picis</name>
    <dbReference type="NCBI Taxonomy" id="488438"/>
    <lineage>
        <taxon>Bacteria</taxon>
        <taxon>Pseudomonadati</taxon>
        <taxon>Pseudomonadota</taxon>
        <taxon>Alphaproteobacteria</taxon>
        <taxon>Rhodospirillales</taxon>
        <taxon>Azospirillaceae</taxon>
        <taxon>Azospirillum</taxon>
    </lineage>
</organism>
<keyword evidence="2 4" id="KW-0560">Oxidoreductase</keyword>
<evidence type="ECO:0000313" key="6">
    <source>
        <dbReference type="EMBL" id="MDQ0532953.1"/>
    </source>
</evidence>
<dbReference type="EMBL" id="JAUSVU010000004">
    <property type="protein sequence ID" value="MDQ0532953.1"/>
    <property type="molecule type" value="Genomic_DNA"/>
</dbReference>
<comment type="similarity">
    <text evidence="1 4">Belongs to the Glu/Leu/Phe/Val dehydrogenases family.</text>
</comment>
<dbReference type="InterPro" id="IPR006096">
    <property type="entry name" value="Glu/Leu/Phe/Val/Trp_DH_C"/>
</dbReference>
<dbReference type="PIRSF" id="PIRSF000188">
    <property type="entry name" value="Phe_leu_dh"/>
    <property type="match status" value="1"/>
</dbReference>
<protein>
    <submittedName>
        <fullName evidence="6">Leucine dehydrogenase</fullName>
        <ecNumber evidence="6">1.4.1.9</ecNumber>
    </submittedName>
</protein>
<dbReference type="SUPFAM" id="SSF51735">
    <property type="entry name" value="NAD(P)-binding Rossmann-fold domains"/>
    <property type="match status" value="1"/>
</dbReference>
<evidence type="ECO:0000259" key="5">
    <source>
        <dbReference type="SMART" id="SM00839"/>
    </source>
</evidence>
<dbReference type="InterPro" id="IPR006097">
    <property type="entry name" value="Glu/Leu/Phe/Val/Trp_DH_dimer"/>
</dbReference>
<dbReference type="Proteomes" id="UP001244552">
    <property type="component" value="Unassembled WGS sequence"/>
</dbReference>
<dbReference type="InterPro" id="IPR036291">
    <property type="entry name" value="NAD(P)-bd_dom_sf"/>
</dbReference>
<dbReference type="RefSeq" id="WP_209980250.1">
    <property type="nucleotide sequence ID" value="NZ_JAGINO010000004.1"/>
</dbReference>
<dbReference type="PROSITE" id="PS00074">
    <property type="entry name" value="GLFV_DEHYDROGENASE"/>
    <property type="match status" value="1"/>
</dbReference>
<dbReference type="SUPFAM" id="SSF53223">
    <property type="entry name" value="Aminoacid dehydrogenase-like, N-terminal domain"/>
    <property type="match status" value="1"/>
</dbReference>
<gene>
    <name evidence="6" type="ORF">QO018_001800</name>
</gene>
<dbReference type="Gene3D" id="3.40.50.10860">
    <property type="entry name" value="Leucine Dehydrogenase, chain A, domain 1"/>
    <property type="match status" value="1"/>
</dbReference>
<dbReference type="InterPro" id="IPR046346">
    <property type="entry name" value="Aminoacid_DH-like_N_sf"/>
</dbReference>